<dbReference type="Proteomes" id="UP000006322">
    <property type="component" value="Unassembled WGS sequence"/>
</dbReference>
<dbReference type="InterPro" id="IPR025924">
    <property type="entry name" value="YHYH_dom"/>
</dbReference>
<feature type="domain" description="YHYH" evidence="2">
    <location>
        <begin position="159"/>
        <end position="262"/>
    </location>
</feature>
<evidence type="ECO:0000313" key="3">
    <source>
        <dbReference type="EMBL" id="GAC31106.1"/>
    </source>
</evidence>
<name>K6Z4E8_9ALTE</name>
<sequence>MAFVALSAPLLLSACGSETTTTEAPYSAQVANASQVDINLFSLNALAKQPEIVDCTLENGDDAQCAKLVLKYLPDDMQIGPFCPKTLDDKGGIWDWDGTKAGLYRLDKVFLSMLNEQGYTFYDDDGTVHIVDNATSKPTVDHACIQVSEDRDVKITLLIPTTPVMAQKTTRLGVVSKVGIALAGVPIFSDAPSVKQTGHLPALDTCAGHVDPGGWYHYHGTSSDIDTVYAHAHVDTSCTNLPQDPAALFGYAFDGVPIYGSVDANNLMPTDLDECNGHTGTISESGISAYHYHSSNEFPNLPKCLKGVVAKNNFSTTAQAGVGAHPPAGTKITRNEPPGGRGERPSNMVPPGFEQAAEKLGVSQQKLMQVMRDAGGPEADLAVVADKLKVSEAALKSALPRRPEQ</sequence>
<proteinExistence type="predicted"/>
<keyword evidence="4" id="KW-1185">Reference proteome</keyword>
<reference evidence="4" key="1">
    <citation type="journal article" date="2014" name="Environ. Microbiol.">
        <title>Comparative genomics of the marine bacterial genus Glaciecola reveals the high degree of genomic diversity and genomic characteristic for cold adaptation.</title>
        <authorList>
            <person name="Qin Q.L."/>
            <person name="Xie B.B."/>
            <person name="Yu Y."/>
            <person name="Shu Y.L."/>
            <person name="Rong J.C."/>
            <person name="Zhang Y.J."/>
            <person name="Zhao D.L."/>
            <person name="Chen X.L."/>
            <person name="Zhang X.Y."/>
            <person name="Chen B."/>
            <person name="Zhou B.C."/>
            <person name="Zhang Y.Z."/>
        </authorList>
    </citation>
    <scope>NUCLEOTIDE SEQUENCE [LARGE SCALE GENOMIC DNA]</scope>
    <source>
        <strain evidence="4">LMG 21857</strain>
    </source>
</reference>
<gene>
    <name evidence="3" type="ORF">GPLA_0187</name>
</gene>
<evidence type="ECO:0000313" key="4">
    <source>
        <dbReference type="Proteomes" id="UP000006322"/>
    </source>
</evidence>
<dbReference type="Pfam" id="PF14240">
    <property type="entry name" value="YHYH"/>
    <property type="match status" value="1"/>
</dbReference>
<organism evidence="3 4">
    <name type="scientific">Paraglaciecola polaris LMG 21857</name>
    <dbReference type="NCBI Taxonomy" id="1129793"/>
    <lineage>
        <taxon>Bacteria</taxon>
        <taxon>Pseudomonadati</taxon>
        <taxon>Pseudomonadota</taxon>
        <taxon>Gammaproteobacteria</taxon>
        <taxon>Alteromonadales</taxon>
        <taxon>Alteromonadaceae</taxon>
        <taxon>Paraglaciecola</taxon>
    </lineage>
</organism>
<dbReference type="AlphaFoldDB" id="K6Z4E8"/>
<comment type="caution">
    <text evidence="3">The sequence shown here is derived from an EMBL/GenBank/DDBJ whole genome shotgun (WGS) entry which is preliminary data.</text>
</comment>
<dbReference type="EMBL" id="BAER01000013">
    <property type="protein sequence ID" value="GAC31106.1"/>
    <property type="molecule type" value="Genomic_DNA"/>
</dbReference>
<protein>
    <recommendedName>
        <fullName evidence="2">YHYH domain-containing protein</fullName>
    </recommendedName>
</protein>
<feature type="region of interest" description="Disordered" evidence="1">
    <location>
        <begin position="319"/>
        <end position="350"/>
    </location>
</feature>
<evidence type="ECO:0000256" key="1">
    <source>
        <dbReference type="SAM" id="MobiDB-lite"/>
    </source>
</evidence>
<accession>K6Z4E8</accession>
<evidence type="ECO:0000259" key="2">
    <source>
        <dbReference type="Pfam" id="PF14240"/>
    </source>
</evidence>
<dbReference type="STRING" id="1129793.GPLA_0187"/>